<evidence type="ECO:0000256" key="1">
    <source>
        <dbReference type="ARBA" id="ARBA00022490"/>
    </source>
</evidence>
<evidence type="ECO:0000313" key="9">
    <source>
        <dbReference type="EMBL" id="HIV00295.1"/>
    </source>
</evidence>
<evidence type="ECO:0000256" key="4">
    <source>
        <dbReference type="ARBA" id="ARBA00022679"/>
    </source>
</evidence>
<dbReference type="AlphaFoldDB" id="A0A9D1SXG2"/>
<feature type="domain" description="Tetrapyrrole methylase" evidence="7">
    <location>
        <begin position="4"/>
        <end position="201"/>
    </location>
</feature>
<dbReference type="GO" id="GO:0005737">
    <property type="term" value="C:cytoplasm"/>
    <property type="evidence" value="ECO:0007669"/>
    <property type="project" value="UniProtKB-SubCell"/>
</dbReference>
<dbReference type="InterPro" id="IPR000878">
    <property type="entry name" value="4pyrrol_Mease"/>
</dbReference>
<dbReference type="PANTHER" id="PTHR46111">
    <property type="entry name" value="RIBOSOMAL RNA SMALL SUBUNIT METHYLTRANSFERASE I"/>
    <property type="match status" value="1"/>
</dbReference>
<dbReference type="Gene3D" id="3.40.1010.10">
    <property type="entry name" value="Cobalt-precorrin-4 Transmethylase, Domain 1"/>
    <property type="match status" value="1"/>
</dbReference>
<name>A0A9D1SXG2_9FIRM</name>
<dbReference type="EMBL" id="DVOH01000030">
    <property type="protein sequence ID" value="HIV00295.1"/>
    <property type="molecule type" value="Genomic_DNA"/>
</dbReference>
<dbReference type="Pfam" id="PF23016">
    <property type="entry name" value="RsmI_C"/>
    <property type="match status" value="1"/>
</dbReference>
<comment type="caution">
    <text evidence="9">The sequence shown here is derived from an EMBL/GenBank/DDBJ whole genome shotgun (WGS) entry which is preliminary data.</text>
</comment>
<evidence type="ECO:0000313" key="10">
    <source>
        <dbReference type="Proteomes" id="UP000886891"/>
    </source>
</evidence>
<dbReference type="EC" id="2.1.1.198" evidence="6"/>
<dbReference type="NCBIfam" id="TIGR00096">
    <property type="entry name" value="16S rRNA (cytidine(1402)-2'-O)-methyltransferase"/>
    <property type="match status" value="1"/>
</dbReference>
<dbReference type="CDD" id="cd11648">
    <property type="entry name" value="RsmI"/>
    <property type="match status" value="1"/>
</dbReference>
<sequence length="270" mass="29043">MTGRLFLVGTPIGNLGDITLRALETLKNVDVIASEDTRHTRILLERYGIAKRVISYYRQKERAGSEEILTLLAEGKSVALVSDAGMPCISDPGAVVVARAREAGYPVETVPGPTAVTTAAAYAGLETGFVFLGFLPEKKKERAAVIEGVKNIGLPLIFYCAPHDLEKTIGDLRDVLGDRKLASVKELTKLHESLYAGTLSDPAIDNEKGEFVLIVYPGEGEEVKAVDPKAMLNKLLAEGMRRSEAVKAVAEATGMSRNQVYAIGLDDGRS</sequence>
<organism evidence="9 10">
    <name type="scientific">Candidatus Stercoripulliclostridium merdipullorum</name>
    <dbReference type="NCBI Taxonomy" id="2840952"/>
    <lineage>
        <taxon>Bacteria</taxon>
        <taxon>Bacillati</taxon>
        <taxon>Bacillota</taxon>
        <taxon>Clostridia</taxon>
        <taxon>Eubacteriales</taxon>
        <taxon>Candidatus Stercoripulliclostridium</taxon>
    </lineage>
</organism>
<evidence type="ECO:0000256" key="5">
    <source>
        <dbReference type="ARBA" id="ARBA00022691"/>
    </source>
</evidence>
<keyword evidence="5 6" id="KW-0949">S-adenosyl-L-methionine</keyword>
<evidence type="ECO:0000259" key="7">
    <source>
        <dbReference type="Pfam" id="PF00590"/>
    </source>
</evidence>
<proteinExistence type="inferred from homology"/>
<gene>
    <name evidence="6 9" type="primary">rsmI</name>
    <name evidence="9" type="ORF">IAB14_04175</name>
</gene>
<reference evidence="9" key="2">
    <citation type="journal article" date="2021" name="PeerJ">
        <title>Extensive microbial diversity within the chicken gut microbiome revealed by metagenomics and culture.</title>
        <authorList>
            <person name="Gilroy R."/>
            <person name="Ravi A."/>
            <person name="Getino M."/>
            <person name="Pursley I."/>
            <person name="Horton D.L."/>
            <person name="Alikhan N.F."/>
            <person name="Baker D."/>
            <person name="Gharbi K."/>
            <person name="Hall N."/>
            <person name="Watson M."/>
            <person name="Adriaenssens E.M."/>
            <person name="Foster-Nyarko E."/>
            <person name="Jarju S."/>
            <person name="Secka A."/>
            <person name="Antonio M."/>
            <person name="Oren A."/>
            <person name="Chaudhuri R.R."/>
            <person name="La Ragione R."/>
            <person name="Hildebrand F."/>
            <person name="Pallen M.J."/>
        </authorList>
    </citation>
    <scope>NUCLEOTIDE SEQUENCE</scope>
    <source>
        <strain evidence="9">23406</strain>
    </source>
</reference>
<keyword evidence="4 6" id="KW-0808">Transferase</keyword>
<dbReference type="Proteomes" id="UP000886891">
    <property type="component" value="Unassembled WGS sequence"/>
</dbReference>
<reference evidence="9" key="1">
    <citation type="submission" date="2020-10" db="EMBL/GenBank/DDBJ databases">
        <authorList>
            <person name="Gilroy R."/>
        </authorList>
    </citation>
    <scope>NUCLEOTIDE SEQUENCE</scope>
    <source>
        <strain evidence="9">23406</strain>
    </source>
</reference>
<keyword evidence="1 6" id="KW-0963">Cytoplasm</keyword>
<accession>A0A9D1SXG2</accession>
<dbReference type="SUPFAM" id="SSF53790">
    <property type="entry name" value="Tetrapyrrole methylase"/>
    <property type="match status" value="1"/>
</dbReference>
<dbReference type="PROSITE" id="PS01296">
    <property type="entry name" value="RSMI"/>
    <property type="match status" value="1"/>
</dbReference>
<evidence type="ECO:0000256" key="2">
    <source>
        <dbReference type="ARBA" id="ARBA00022552"/>
    </source>
</evidence>
<dbReference type="InterPro" id="IPR053910">
    <property type="entry name" value="RsmI_HTH"/>
</dbReference>
<keyword evidence="2 6" id="KW-0698">rRNA processing</keyword>
<dbReference type="InterPro" id="IPR014777">
    <property type="entry name" value="4pyrrole_Mease_sub1"/>
</dbReference>
<dbReference type="InterPro" id="IPR018063">
    <property type="entry name" value="SAM_MeTrfase_RsmI_CS"/>
</dbReference>
<dbReference type="Pfam" id="PF00590">
    <property type="entry name" value="TP_methylase"/>
    <property type="match status" value="1"/>
</dbReference>
<evidence type="ECO:0000259" key="8">
    <source>
        <dbReference type="Pfam" id="PF23016"/>
    </source>
</evidence>
<dbReference type="InterPro" id="IPR014776">
    <property type="entry name" value="4pyrrole_Mease_sub2"/>
</dbReference>
<comment type="similarity">
    <text evidence="6">Belongs to the methyltransferase superfamily. RsmI family.</text>
</comment>
<dbReference type="FunFam" id="3.40.1010.10:FF:000007">
    <property type="entry name" value="Ribosomal RNA small subunit methyltransferase I"/>
    <property type="match status" value="1"/>
</dbReference>
<feature type="domain" description="RsmI HTH" evidence="8">
    <location>
        <begin position="225"/>
        <end position="266"/>
    </location>
</feature>
<evidence type="ECO:0000256" key="6">
    <source>
        <dbReference type="HAMAP-Rule" id="MF_01877"/>
    </source>
</evidence>
<comment type="function">
    <text evidence="6">Catalyzes the 2'-O-methylation of the ribose of cytidine 1402 (C1402) in 16S rRNA.</text>
</comment>
<evidence type="ECO:0000256" key="3">
    <source>
        <dbReference type="ARBA" id="ARBA00022603"/>
    </source>
</evidence>
<dbReference type="Gene3D" id="3.30.950.10">
    <property type="entry name" value="Methyltransferase, Cobalt-precorrin-4 Transmethylase, Domain 2"/>
    <property type="match status" value="1"/>
</dbReference>
<dbReference type="InterPro" id="IPR008189">
    <property type="entry name" value="rRNA_ssu_MeTfrase_I"/>
</dbReference>
<comment type="subcellular location">
    <subcellularLocation>
        <location evidence="6">Cytoplasm</location>
    </subcellularLocation>
</comment>
<dbReference type="GO" id="GO:0070677">
    <property type="term" value="F:rRNA (cytosine-2'-O-)-methyltransferase activity"/>
    <property type="evidence" value="ECO:0007669"/>
    <property type="project" value="UniProtKB-UniRule"/>
</dbReference>
<dbReference type="PIRSF" id="PIRSF005917">
    <property type="entry name" value="MTase_YraL"/>
    <property type="match status" value="1"/>
</dbReference>
<dbReference type="HAMAP" id="MF_01877">
    <property type="entry name" value="16SrRNA_methyltr_I"/>
    <property type="match status" value="1"/>
</dbReference>
<comment type="catalytic activity">
    <reaction evidence="6">
        <text>cytidine(1402) in 16S rRNA + S-adenosyl-L-methionine = 2'-O-methylcytidine(1402) in 16S rRNA + S-adenosyl-L-homocysteine + H(+)</text>
        <dbReference type="Rhea" id="RHEA:42924"/>
        <dbReference type="Rhea" id="RHEA-COMP:10285"/>
        <dbReference type="Rhea" id="RHEA-COMP:10286"/>
        <dbReference type="ChEBI" id="CHEBI:15378"/>
        <dbReference type="ChEBI" id="CHEBI:57856"/>
        <dbReference type="ChEBI" id="CHEBI:59789"/>
        <dbReference type="ChEBI" id="CHEBI:74495"/>
        <dbReference type="ChEBI" id="CHEBI:82748"/>
        <dbReference type="EC" id="2.1.1.198"/>
    </reaction>
</comment>
<dbReference type="InterPro" id="IPR035996">
    <property type="entry name" value="4pyrrol_Methylase_sf"/>
</dbReference>
<protein>
    <recommendedName>
        <fullName evidence="6">Ribosomal RNA small subunit methyltransferase I</fullName>
        <ecNumber evidence="6">2.1.1.198</ecNumber>
    </recommendedName>
    <alternativeName>
        <fullName evidence="6">16S rRNA 2'-O-ribose C1402 methyltransferase</fullName>
    </alternativeName>
    <alternativeName>
        <fullName evidence="6">rRNA (cytidine-2'-O-)-methyltransferase RsmI</fullName>
    </alternativeName>
</protein>
<dbReference type="PANTHER" id="PTHR46111:SF1">
    <property type="entry name" value="RIBOSOMAL RNA SMALL SUBUNIT METHYLTRANSFERASE I"/>
    <property type="match status" value="1"/>
</dbReference>
<keyword evidence="3 6" id="KW-0489">Methyltransferase</keyword>